<feature type="compositionally biased region" description="Polar residues" evidence="1">
    <location>
        <begin position="32"/>
        <end position="56"/>
    </location>
</feature>
<evidence type="ECO:0000256" key="1">
    <source>
        <dbReference type="SAM" id="MobiDB-lite"/>
    </source>
</evidence>
<gene>
    <name evidence="2" type="ORF">O181_012683</name>
</gene>
<keyword evidence="3" id="KW-1185">Reference proteome</keyword>
<feature type="region of interest" description="Disordered" evidence="1">
    <location>
        <begin position="1"/>
        <end position="57"/>
    </location>
</feature>
<proteinExistence type="predicted"/>
<dbReference type="EMBL" id="AVOT02003260">
    <property type="protein sequence ID" value="MBW0472968.1"/>
    <property type="molecule type" value="Genomic_DNA"/>
</dbReference>
<accession>A0A9Q3BX82</accession>
<name>A0A9Q3BX82_9BASI</name>
<feature type="compositionally biased region" description="Basic and acidic residues" evidence="1">
    <location>
        <begin position="18"/>
        <end position="29"/>
    </location>
</feature>
<protein>
    <submittedName>
        <fullName evidence="2">Uncharacterized protein</fullName>
    </submittedName>
</protein>
<evidence type="ECO:0000313" key="2">
    <source>
        <dbReference type="EMBL" id="MBW0472968.1"/>
    </source>
</evidence>
<evidence type="ECO:0000313" key="3">
    <source>
        <dbReference type="Proteomes" id="UP000765509"/>
    </source>
</evidence>
<feature type="compositionally biased region" description="Polar residues" evidence="1">
    <location>
        <begin position="1"/>
        <end position="13"/>
    </location>
</feature>
<comment type="caution">
    <text evidence="2">The sequence shown here is derived from an EMBL/GenBank/DDBJ whole genome shotgun (WGS) entry which is preliminary data.</text>
</comment>
<reference evidence="2" key="1">
    <citation type="submission" date="2021-03" db="EMBL/GenBank/DDBJ databases">
        <title>Draft genome sequence of rust myrtle Austropuccinia psidii MF-1, a brazilian biotype.</title>
        <authorList>
            <person name="Quecine M.C."/>
            <person name="Pachon D.M.R."/>
            <person name="Bonatelli M.L."/>
            <person name="Correr F.H."/>
            <person name="Franceschini L.M."/>
            <person name="Leite T.F."/>
            <person name="Margarido G.R.A."/>
            <person name="Almeida C.A."/>
            <person name="Ferrarezi J.A."/>
            <person name="Labate C.A."/>
        </authorList>
    </citation>
    <scope>NUCLEOTIDE SEQUENCE</scope>
    <source>
        <strain evidence="2">MF-1</strain>
    </source>
</reference>
<organism evidence="2 3">
    <name type="scientific">Austropuccinia psidii MF-1</name>
    <dbReference type="NCBI Taxonomy" id="1389203"/>
    <lineage>
        <taxon>Eukaryota</taxon>
        <taxon>Fungi</taxon>
        <taxon>Dikarya</taxon>
        <taxon>Basidiomycota</taxon>
        <taxon>Pucciniomycotina</taxon>
        <taxon>Pucciniomycetes</taxon>
        <taxon>Pucciniales</taxon>
        <taxon>Sphaerophragmiaceae</taxon>
        <taxon>Austropuccinia</taxon>
    </lineage>
</organism>
<sequence length="119" mass="13109">MPLESQSQRSTAVVPSEPEVKGKGERHIESLITANRWTPIATQRSRKPQSSTSIQGKPTLIACTGKITMLHPVATSKGKLPKAVDGKFVQGTVKVKYPMEIKFLTACKHLYVTCKPQQH</sequence>
<dbReference type="AlphaFoldDB" id="A0A9Q3BX82"/>
<dbReference type="Proteomes" id="UP000765509">
    <property type="component" value="Unassembled WGS sequence"/>
</dbReference>